<evidence type="ECO:0000256" key="12">
    <source>
        <dbReference type="RuleBase" id="RU004478"/>
    </source>
</evidence>
<dbReference type="PANTHER" id="PTHR21237">
    <property type="entry name" value="GRPE PROTEIN"/>
    <property type="match status" value="1"/>
</dbReference>
<organism evidence="14 15">
    <name type="scientific">Mogibacterium pumilum</name>
    <dbReference type="NCBI Taxonomy" id="86332"/>
    <lineage>
        <taxon>Bacteria</taxon>
        <taxon>Bacillati</taxon>
        <taxon>Bacillota</taxon>
        <taxon>Clostridia</taxon>
        <taxon>Peptostreptococcales</taxon>
        <taxon>Anaerovoracaceae</taxon>
        <taxon>Mogibacterium</taxon>
    </lineage>
</organism>
<comment type="subunit">
    <text evidence="3 10">Homodimer.</text>
</comment>
<evidence type="ECO:0000256" key="10">
    <source>
        <dbReference type="HAMAP-Rule" id="MF_01151"/>
    </source>
</evidence>
<dbReference type="GO" id="GO:0042803">
    <property type="term" value="F:protein homodimerization activity"/>
    <property type="evidence" value="ECO:0007669"/>
    <property type="project" value="InterPro"/>
</dbReference>
<dbReference type="GO" id="GO:0006457">
    <property type="term" value="P:protein folding"/>
    <property type="evidence" value="ECO:0007669"/>
    <property type="project" value="InterPro"/>
</dbReference>
<keyword evidence="4 10" id="KW-0963">Cytoplasm</keyword>
<dbReference type="NCBIfam" id="NF010738">
    <property type="entry name" value="PRK14140.1"/>
    <property type="match status" value="1"/>
</dbReference>
<dbReference type="PRINTS" id="PR00773">
    <property type="entry name" value="GRPEPROTEIN"/>
</dbReference>
<dbReference type="GO" id="GO:0005737">
    <property type="term" value="C:cytoplasm"/>
    <property type="evidence" value="ECO:0007669"/>
    <property type="project" value="UniProtKB-SubCell"/>
</dbReference>
<dbReference type="Pfam" id="PF01025">
    <property type="entry name" value="GrpE"/>
    <property type="match status" value="1"/>
</dbReference>
<dbReference type="Gene3D" id="3.90.20.20">
    <property type="match status" value="1"/>
</dbReference>
<feature type="region of interest" description="Disordered" evidence="13">
    <location>
        <begin position="1"/>
        <end position="73"/>
    </location>
</feature>
<sequence>MERKSRMTEEKKINIDQAEEQEAVKTETAECVTEDSEGNEDVETSENADEVAESADESGEASEKKAQPEEDGETKYLRLMAEFQNYKKRVAKEKTDIRSYANERIVTELLEVLDNFERALASETTAEAEGYAQGMKLIFDQFLGVLTKSGLEEVKALGEDFDPNMHNAVMTADSEEYDSNKVCNVLQKGYTLNGKVIRPSMVTVAK</sequence>
<dbReference type="CDD" id="cd00446">
    <property type="entry name" value="GrpE"/>
    <property type="match status" value="1"/>
</dbReference>
<evidence type="ECO:0000256" key="9">
    <source>
        <dbReference type="ARBA" id="ARBA00076414"/>
    </source>
</evidence>
<dbReference type="PANTHER" id="PTHR21237:SF23">
    <property type="entry name" value="GRPE PROTEIN HOMOLOG, MITOCHONDRIAL"/>
    <property type="match status" value="1"/>
</dbReference>
<evidence type="ECO:0000256" key="11">
    <source>
        <dbReference type="RuleBase" id="RU000639"/>
    </source>
</evidence>
<dbReference type="InterPro" id="IPR013805">
    <property type="entry name" value="GrpE_CC"/>
</dbReference>
<gene>
    <name evidence="10" type="primary">grpE</name>
    <name evidence="14" type="ORF">AXF17_03910</name>
</gene>
<name>A0A223ART6_9FIRM</name>
<comment type="subcellular location">
    <subcellularLocation>
        <location evidence="1 10">Cytoplasm</location>
    </subcellularLocation>
</comment>
<feature type="compositionally biased region" description="Basic and acidic residues" evidence="13">
    <location>
        <begin position="61"/>
        <end position="73"/>
    </location>
</feature>
<dbReference type="GO" id="GO:0051082">
    <property type="term" value="F:unfolded protein binding"/>
    <property type="evidence" value="ECO:0007669"/>
    <property type="project" value="TreeGrafter"/>
</dbReference>
<dbReference type="Proteomes" id="UP000214689">
    <property type="component" value="Chromosome"/>
</dbReference>
<keyword evidence="5 10" id="KW-0346">Stress response</keyword>
<dbReference type="SUPFAM" id="SSF51064">
    <property type="entry name" value="Head domain of nucleotide exchange factor GrpE"/>
    <property type="match status" value="1"/>
</dbReference>
<evidence type="ECO:0000256" key="1">
    <source>
        <dbReference type="ARBA" id="ARBA00004496"/>
    </source>
</evidence>
<dbReference type="FunFam" id="2.30.22.10:FF:000001">
    <property type="entry name" value="Protein GrpE"/>
    <property type="match status" value="1"/>
</dbReference>
<dbReference type="InterPro" id="IPR000740">
    <property type="entry name" value="GrpE"/>
</dbReference>
<evidence type="ECO:0000256" key="6">
    <source>
        <dbReference type="ARBA" id="ARBA00023186"/>
    </source>
</evidence>
<dbReference type="PROSITE" id="PS01071">
    <property type="entry name" value="GRPE"/>
    <property type="match status" value="1"/>
</dbReference>
<dbReference type="Gene3D" id="2.30.22.10">
    <property type="entry name" value="Head domain of nucleotide exchange factor GrpE"/>
    <property type="match status" value="1"/>
</dbReference>
<keyword evidence="6 10" id="KW-0143">Chaperone</keyword>
<dbReference type="GO" id="GO:0051087">
    <property type="term" value="F:protein-folding chaperone binding"/>
    <property type="evidence" value="ECO:0007669"/>
    <property type="project" value="InterPro"/>
</dbReference>
<feature type="compositionally biased region" description="Acidic residues" evidence="13">
    <location>
        <begin position="32"/>
        <end position="60"/>
    </location>
</feature>
<evidence type="ECO:0000313" key="15">
    <source>
        <dbReference type="Proteomes" id="UP000214689"/>
    </source>
</evidence>
<dbReference type="SUPFAM" id="SSF58014">
    <property type="entry name" value="Coiled-coil domain of nucleotide exchange factor GrpE"/>
    <property type="match status" value="1"/>
</dbReference>
<evidence type="ECO:0000256" key="3">
    <source>
        <dbReference type="ARBA" id="ARBA00011738"/>
    </source>
</evidence>
<evidence type="ECO:0000256" key="8">
    <source>
        <dbReference type="ARBA" id="ARBA00072274"/>
    </source>
</evidence>
<evidence type="ECO:0000256" key="7">
    <source>
        <dbReference type="ARBA" id="ARBA00053401"/>
    </source>
</evidence>
<dbReference type="AlphaFoldDB" id="A0A223ART6"/>
<dbReference type="HAMAP" id="MF_01151">
    <property type="entry name" value="GrpE"/>
    <property type="match status" value="1"/>
</dbReference>
<evidence type="ECO:0000256" key="13">
    <source>
        <dbReference type="SAM" id="MobiDB-lite"/>
    </source>
</evidence>
<evidence type="ECO:0000313" key="14">
    <source>
        <dbReference type="EMBL" id="ASS37680.1"/>
    </source>
</evidence>
<reference evidence="15" key="1">
    <citation type="submission" date="2016-05" db="EMBL/GenBank/DDBJ databases">
        <authorList>
            <person name="Holder M.E."/>
            <person name="Ajami N.J."/>
            <person name="Petrosino J.F."/>
        </authorList>
    </citation>
    <scope>NUCLEOTIDE SEQUENCE [LARGE SCALE GENOMIC DNA]</scope>
    <source>
        <strain evidence="15">ATCC 700696</strain>
    </source>
</reference>
<evidence type="ECO:0000256" key="5">
    <source>
        <dbReference type="ARBA" id="ARBA00023016"/>
    </source>
</evidence>
<feature type="compositionally biased region" description="Basic and acidic residues" evidence="13">
    <location>
        <begin position="1"/>
        <end position="14"/>
    </location>
</feature>
<keyword evidence="15" id="KW-1185">Reference proteome</keyword>
<comment type="function">
    <text evidence="7 10 11">Participates actively in the response to hyperosmotic and heat shock by preventing the aggregation of stress-denatured proteins, in association with DnaK and GrpE. It is the nucleotide exchange factor for DnaK and may function as a thermosensor. Unfolded proteins bind initially to DnaJ; upon interaction with the DnaJ-bound protein, DnaK hydrolyzes its bound ATP, resulting in the formation of a stable complex. GrpE releases ADP from DnaK; ATP binding to DnaK triggers the release of the substrate protein, thus completing the reaction cycle. Several rounds of ATP-dependent interactions between DnaJ, DnaK and GrpE are required for fully efficient folding.</text>
</comment>
<dbReference type="GO" id="GO:0000774">
    <property type="term" value="F:adenyl-nucleotide exchange factor activity"/>
    <property type="evidence" value="ECO:0007669"/>
    <property type="project" value="InterPro"/>
</dbReference>
<dbReference type="InterPro" id="IPR009012">
    <property type="entry name" value="GrpE_head"/>
</dbReference>
<accession>A0A223ART6</accession>
<proteinExistence type="inferred from homology"/>
<dbReference type="EMBL" id="CP016199">
    <property type="protein sequence ID" value="ASS37680.1"/>
    <property type="molecule type" value="Genomic_DNA"/>
</dbReference>
<evidence type="ECO:0000256" key="2">
    <source>
        <dbReference type="ARBA" id="ARBA00009054"/>
    </source>
</evidence>
<evidence type="ECO:0000256" key="4">
    <source>
        <dbReference type="ARBA" id="ARBA00022490"/>
    </source>
</evidence>
<comment type="similarity">
    <text evidence="2 10 12">Belongs to the GrpE family.</text>
</comment>
<protein>
    <recommendedName>
        <fullName evidence="8 10">Protein GrpE</fullName>
    </recommendedName>
    <alternativeName>
        <fullName evidence="9 10">HSP-70 cofactor</fullName>
    </alternativeName>
</protein>